<keyword evidence="2" id="KW-1185">Reference proteome</keyword>
<reference evidence="1 2" key="1">
    <citation type="submission" date="2023-07" db="EMBL/GenBank/DDBJ databases">
        <title>Genomic Encyclopedia of Type Strains, Phase IV (KMG-IV): sequencing the most valuable type-strain genomes for metagenomic binning, comparative biology and taxonomic classification.</title>
        <authorList>
            <person name="Goeker M."/>
        </authorList>
    </citation>
    <scope>NUCLEOTIDE SEQUENCE [LARGE SCALE GENOMIC DNA]</scope>
    <source>
        <strain evidence="1 2">DSM 16419</strain>
    </source>
</reference>
<evidence type="ECO:0000313" key="2">
    <source>
        <dbReference type="Proteomes" id="UP001241988"/>
    </source>
</evidence>
<sequence length="150" mass="17198">MQVKVQYSQLSNTINLLAEMPLKGLKSIHRTRFQNLLQERLNQVAEEEMAIIKEHAGITMVNGKEEPKRKENGEFDIEDVAAFKQQQEEYFKEDYVIDGGDSLVMLLSLKNAIEDYEGELSGKQAIAYEHLYTAFEHISETKTKEGEDKA</sequence>
<dbReference type="Proteomes" id="UP001241988">
    <property type="component" value="Unassembled WGS sequence"/>
</dbReference>
<evidence type="ECO:0000313" key="1">
    <source>
        <dbReference type="EMBL" id="MDQ0427669.1"/>
    </source>
</evidence>
<dbReference type="EMBL" id="JAUSWB010000001">
    <property type="protein sequence ID" value="MDQ0427669.1"/>
    <property type="molecule type" value="Genomic_DNA"/>
</dbReference>
<protein>
    <recommendedName>
        <fullName evidence="3">DUF1617 family protein</fullName>
    </recommendedName>
</protein>
<proteinExistence type="predicted"/>
<name>A0ABU0GQN5_9BACL</name>
<evidence type="ECO:0008006" key="3">
    <source>
        <dbReference type="Google" id="ProtNLM"/>
    </source>
</evidence>
<comment type="caution">
    <text evidence="1">The sequence shown here is derived from an EMBL/GenBank/DDBJ whole genome shotgun (WGS) entry which is preliminary data.</text>
</comment>
<accession>A0ABU0GQN5</accession>
<gene>
    <name evidence="1" type="ORF">QOZ98_000494</name>
</gene>
<organism evidence="1 2">
    <name type="scientific">Planomicrobium stackebrandtii</name>
    <dbReference type="NCBI Taxonomy" id="253160"/>
    <lineage>
        <taxon>Bacteria</taxon>
        <taxon>Bacillati</taxon>
        <taxon>Bacillota</taxon>
        <taxon>Bacilli</taxon>
        <taxon>Bacillales</taxon>
        <taxon>Caryophanaceae</taxon>
        <taxon>Planomicrobium</taxon>
    </lineage>
</organism>
<dbReference type="RefSeq" id="WP_308785940.1">
    <property type="nucleotide sequence ID" value="NZ_JAUSWB010000001.1"/>
</dbReference>